<name>A0A7S5AYY4_9CAUD</name>
<reference evidence="1 2" key="1">
    <citation type="journal article" date="2020" name="Phage (New Rochelle)">
        <title>A New High-Throughput Screening Method for Phages: Enabling Crude Isolation and Fast Identification of Diverse Phages with Therapeutic Potential.</title>
        <authorList>
            <person name="Olsen N.S."/>
            <person name="Hendriksen N.B."/>
            <person name="Hansen L.H."/>
            <person name="Kot W."/>
        </authorList>
    </citation>
    <scope>NUCLEOTIDE SEQUENCE [LARGE SCALE GENOMIC DNA]</scope>
</reference>
<accession>A0A7S5AYY4</accession>
<proteinExistence type="predicted"/>
<dbReference type="RefSeq" id="YP_010671759.1">
    <property type="nucleotide sequence ID" value="NC_070970.1"/>
</dbReference>
<protein>
    <submittedName>
        <fullName evidence="1">Uncharacterized protein</fullName>
    </submittedName>
</protein>
<dbReference type="EMBL" id="MN029011">
    <property type="protein sequence ID" value="QEA09807.1"/>
    <property type="molecule type" value="Genomic_DNA"/>
</dbReference>
<organism evidence="1 2">
    <name type="scientific">Pseudomonas phage Iggy</name>
    <dbReference type="NCBI Taxonomy" id="2592193"/>
    <lineage>
        <taxon>Viruses</taxon>
        <taxon>Duplodnaviria</taxon>
        <taxon>Heunggongvirae</taxon>
        <taxon>Uroviricota</taxon>
        <taxon>Caudoviricetes</taxon>
        <taxon>Queuovirinae</taxon>
        <taxon>Iggyvirus</taxon>
        <taxon>Iggyvirus iggy</taxon>
    </lineage>
</organism>
<keyword evidence="2" id="KW-1185">Reference proteome</keyword>
<dbReference type="KEGG" id="vg:77948014"/>
<evidence type="ECO:0000313" key="1">
    <source>
        <dbReference type="EMBL" id="QEA09807.1"/>
    </source>
</evidence>
<sequence>MRTVAQLIKIGMERAILCGELNHMCFRLAEVKDFDEITQKELTLFNSWIRTVLERQPWFGVRGFLNRRNPAVFEEEAHCMVEESNWCNFYVWTYYDLIKKG</sequence>
<dbReference type="Proteomes" id="UP000617051">
    <property type="component" value="Segment"/>
</dbReference>
<dbReference type="GeneID" id="77948014"/>
<evidence type="ECO:0000313" key="2">
    <source>
        <dbReference type="Proteomes" id="UP000617051"/>
    </source>
</evidence>